<dbReference type="Gene3D" id="1.10.10.10">
    <property type="entry name" value="Winged helix-like DNA-binding domain superfamily/Winged helix DNA-binding domain"/>
    <property type="match status" value="1"/>
</dbReference>
<evidence type="ECO:0000313" key="2">
    <source>
        <dbReference type="Proteomes" id="UP000636793"/>
    </source>
</evidence>
<accession>A0A916TBL6</accession>
<dbReference type="Proteomes" id="UP000636793">
    <property type="component" value="Unassembled WGS sequence"/>
</dbReference>
<dbReference type="InterPro" id="IPR036390">
    <property type="entry name" value="WH_DNA-bd_sf"/>
</dbReference>
<dbReference type="AlphaFoldDB" id="A0A916TBL6"/>
<dbReference type="SUPFAM" id="SSF46785">
    <property type="entry name" value="Winged helix' DNA-binding domain"/>
    <property type="match status" value="1"/>
</dbReference>
<dbReference type="InterPro" id="IPR036388">
    <property type="entry name" value="WH-like_DNA-bd_sf"/>
</dbReference>
<comment type="caution">
    <text evidence="1">The sequence shown here is derived from an EMBL/GenBank/DDBJ whole genome shotgun (WGS) entry which is preliminary data.</text>
</comment>
<organism evidence="1 2">
    <name type="scientific">Flexivirga endophytica</name>
    <dbReference type="NCBI Taxonomy" id="1849103"/>
    <lineage>
        <taxon>Bacteria</taxon>
        <taxon>Bacillati</taxon>
        <taxon>Actinomycetota</taxon>
        <taxon>Actinomycetes</taxon>
        <taxon>Micrococcales</taxon>
        <taxon>Dermacoccaceae</taxon>
        <taxon>Flexivirga</taxon>
    </lineage>
</organism>
<name>A0A916TBL6_9MICO</name>
<protein>
    <submittedName>
        <fullName evidence="1">Uncharacterized protein</fullName>
    </submittedName>
</protein>
<proteinExistence type="predicted"/>
<evidence type="ECO:0000313" key="1">
    <source>
        <dbReference type="EMBL" id="GGB37746.1"/>
    </source>
</evidence>
<dbReference type="EMBL" id="BMHI01000004">
    <property type="protein sequence ID" value="GGB37746.1"/>
    <property type="molecule type" value="Genomic_DNA"/>
</dbReference>
<sequence length="102" mass="11445">MAMRPIDKPTAASLIKPLSHTRDFTPLASVLHVLGTPARLETVQMLMGGPATAAQLPARLDELHMLEEIGLVTSRRISRQRLEWRLNLPALERLSRSLWEAK</sequence>
<reference evidence="1" key="2">
    <citation type="submission" date="2020-09" db="EMBL/GenBank/DDBJ databases">
        <authorList>
            <person name="Sun Q."/>
            <person name="Zhou Y."/>
        </authorList>
    </citation>
    <scope>NUCLEOTIDE SEQUENCE</scope>
    <source>
        <strain evidence="1">CGMCC 1.15085</strain>
    </source>
</reference>
<keyword evidence="2" id="KW-1185">Reference proteome</keyword>
<gene>
    <name evidence="1" type="ORF">GCM10011492_30640</name>
</gene>
<reference evidence="1" key="1">
    <citation type="journal article" date="2014" name="Int. J. Syst. Evol. Microbiol.">
        <title>Complete genome sequence of Corynebacterium casei LMG S-19264T (=DSM 44701T), isolated from a smear-ripened cheese.</title>
        <authorList>
            <consortium name="US DOE Joint Genome Institute (JGI-PGF)"/>
            <person name="Walter F."/>
            <person name="Albersmeier A."/>
            <person name="Kalinowski J."/>
            <person name="Ruckert C."/>
        </authorList>
    </citation>
    <scope>NUCLEOTIDE SEQUENCE</scope>
    <source>
        <strain evidence="1">CGMCC 1.15085</strain>
    </source>
</reference>